<dbReference type="Proteomes" id="UP000054560">
    <property type="component" value="Unassembled WGS sequence"/>
</dbReference>
<proteinExistence type="predicted"/>
<evidence type="ECO:0000313" key="3">
    <source>
        <dbReference type="Proteomes" id="UP000054560"/>
    </source>
</evidence>
<organism evidence="2 3">
    <name type="scientific">Sphaeroforma arctica JP610</name>
    <dbReference type="NCBI Taxonomy" id="667725"/>
    <lineage>
        <taxon>Eukaryota</taxon>
        <taxon>Ichthyosporea</taxon>
        <taxon>Ichthyophonida</taxon>
        <taxon>Sphaeroforma</taxon>
    </lineage>
</organism>
<dbReference type="GeneID" id="25912750"/>
<sequence>MYSTKGSETIAENNEDTQIENDAQKSKLLELEESESDNQKETNLTHLIGSESNVKVDQSSGEGKKKSSGLETNIGSAGQATDGADFGTVLAKLSKSDYGSMNTRSKWDLGLAVKAAMYQIMSIPLEVTDLRGNLRLTAKIRVGSIVIHASNGTRSLKYGQKLATSDSVFKEIRKHNLLHASWFAILQ</sequence>
<evidence type="ECO:0000313" key="2">
    <source>
        <dbReference type="EMBL" id="KNC75227.1"/>
    </source>
</evidence>
<gene>
    <name evidence="2" type="ORF">SARC_12246</name>
</gene>
<dbReference type="RefSeq" id="XP_014149129.1">
    <property type="nucleotide sequence ID" value="XM_014293654.1"/>
</dbReference>
<keyword evidence="3" id="KW-1185">Reference proteome</keyword>
<accession>A0A0L0FEN4</accession>
<evidence type="ECO:0000256" key="1">
    <source>
        <dbReference type="SAM" id="MobiDB-lite"/>
    </source>
</evidence>
<name>A0A0L0FEN4_9EUKA</name>
<reference evidence="2 3" key="1">
    <citation type="submission" date="2011-02" db="EMBL/GenBank/DDBJ databases">
        <title>The Genome Sequence of Sphaeroforma arctica JP610.</title>
        <authorList>
            <consortium name="The Broad Institute Genome Sequencing Platform"/>
            <person name="Russ C."/>
            <person name="Cuomo C."/>
            <person name="Young S.K."/>
            <person name="Zeng Q."/>
            <person name="Gargeya S."/>
            <person name="Alvarado L."/>
            <person name="Berlin A."/>
            <person name="Chapman S.B."/>
            <person name="Chen Z."/>
            <person name="Freedman E."/>
            <person name="Gellesch M."/>
            <person name="Goldberg J."/>
            <person name="Griggs A."/>
            <person name="Gujja S."/>
            <person name="Heilman E."/>
            <person name="Heiman D."/>
            <person name="Howarth C."/>
            <person name="Mehta T."/>
            <person name="Neiman D."/>
            <person name="Pearson M."/>
            <person name="Roberts A."/>
            <person name="Saif S."/>
            <person name="Shea T."/>
            <person name="Shenoy N."/>
            <person name="Sisk P."/>
            <person name="Stolte C."/>
            <person name="Sykes S."/>
            <person name="White J."/>
            <person name="Yandava C."/>
            <person name="Burger G."/>
            <person name="Gray M.W."/>
            <person name="Holland P.W.H."/>
            <person name="King N."/>
            <person name="Lang F.B.F."/>
            <person name="Roger A.J."/>
            <person name="Ruiz-Trillo I."/>
            <person name="Haas B."/>
            <person name="Nusbaum C."/>
            <person name="Birren B."/>
        </authorList>
    </citation>
    <scope>NUCLEOTIDE SEQUENCE [LARGE SCALE GENOMIC DNA]</scope>
    <source>
        <strain evidence="2 3">JP610</strain>
    </source>
</reference>
<feature type="region of interest" description="Disordered" evidence="1">
    <location>
        <begin position="1"/>
        <end position="77"/>
    </location>
</feature>
<dbReference type="EMBL" id="KQ243766">
    <property type="protein sequence ID" value="KNC75227.1"/>
    <property type="molecule type" value="Genomic_DNA"/>
</dbReference>
<feature type="compositionally biased region" description="Polar residues" evidence="1">
    <location>
        <begin position="41"/>
        <end position="58"/>
    </location>
</feature>
<feature type="compositionally biased region" description="Polar residues" evidence="1">
    <location>
        <begin position="1"/>
        <end position="12"/>
    </location>
</feature>
<dbReference type="AlphaFoldDB" id="A0A0L0FEN4"/>
<protein>
    <submittedName>
        <fullName evidence="2">Uncharacterized protein</fullName>
    </submittedName>
</protein>